<dbReference type="AlphaFoldDB" id="A0A060UNL1"/>
<reference evidence="2 4" key="3">
    <citation type="submission" date="2016-07" db="EMBL/GenBank/DDBJ databases">
        <title>Draft genome of a psychrotolerant acidophile Acidithiobacillus ferrivorans strain YL15.</title>
        <authorList>
            <person name="Peng T."/>
            <person name="Ma L."/>
            <person name="Nan M."/>
            <person name="An N."/>
            <person name="Wang M."/>
            <person name="Qiu G."/>
            <person name="Zeng W."/>
        </authorList>
    </citation>
    <scope>NUCLEOTIDE SEQUENCE [LARGE SCALE GENOMIC DNA]</scope>
    <source>
        <strain evidence="2 4">YL15</strain>
    </source>
</reference>
<gene>
    <name evidence="3" type="ORF">AFERRI_10295</name>
    <name evidence="1" type="ORF">AFERRI_400018</name>
    <name evidence="2" type="ORF">BBC27_07080</name>
</gene>
<dbReference type="Proteomes" id="UP000193925">
    <property type="component" value="Chromosome AFERRI"/>
</dbReference>
<reference evidence="1" key="2">
    <citation type="submission" date="2014-07" db="EMBL/GenBank/DDBJ databases">
        <title>Initial genome analysis of the psychrotolerant acidophile Acidithiobacillus ferrivorans CF27: insights into iron and sulfur oxidation pathways and into biofilm formation.</title>
        <authorList>
            <person name="Talla E."/>
            <person name="Hedrich S."/>
            <person name="Mangenot S."/>
            <person name="Ji B."/>
            <person name="Johnson D.B."/>
            <person name="Barbe V."/>
            <person name="Bonnefoy V."/>
        </authorList>
    </citation>
    <scope>NUCLEOTIDE SEQUENCE [LARGE SCALE GENOMIC DNA]</scope>
    <source>
        <strain evidence="1">CF27</strain>
    </source>
</reference>
<evidence type="ECO:0000313" key="3">
    <source>
        <dbReference type="EMBL" id="SMH64262.1"/>
    </source>
</evidence>
<sequence length="142" mass="15883">MPTADLLERNRLIFCHFDSYSTALRFVRINDSVMLPAPLPENTSMLAAPTETGDTPTDVLHAVLEKLNINPSQIELDDGFEVWLSTDTGPIQIHLARFTTFEAPHAAIAPHDGVFKPISELRRLPMMELTLLRQVFNQIMGG</sequence>
<reference evidence="1" key="1">
    <citation type="submission" date="2014-03" db="EMBL/GenBank/DDBJ databases">
        <authorList>
            <person name="Genoscope - CEA"/>
        </authorList>
    </citation>
    <scope>NUCLEOTIDE SEQUENCE [LARGE SCALE GENOMIC DNA]</scope>
    <source>
        <strain evidence="1">CF27</strain>
    </source>
</reference>
<dbReference type="EMBL" id="LT841305">
    <property type="protein sequence ID" value="SMH64262.1"/>
    <property type="molecule type" value="Genomic_DNA"/>
</dbReference>
<evidence type="ECO:0000313" key="1">
    <source>
        <dbReference type="EMBL" id="CDQ10237.1"/>
    </source>
</evidence>
<dbReference type="Proteomes" id="UP000093129">
    <property type="component" value="Unassembled WGS sequence"/>
</dbReference>
<reference evidence="3 5" key="4">
    <citation type="submission" date="2017-03" db="EMBL/GenBank/DDBJ databases">
        <authorList>
            <person name="Regsiter A."/>
            <person name="William W."/>
        </authorList>
    </citation>
    <scope>NUCLEOTIDE SEQUENCE [LARGE SCALE GENOMIC DNA]</scope>
    <source>
        <strain evidence="3">PRJEB5721</strain>
    </source>
</reference>
<keyword evidence="5" id="KW-1185">Reference proteome</keyword>
<accession>A0A060UNL1</accession>
<name>A0A060UNL1_9PROT</name>
<dbReference type="RefSeq" id="WP_035192664.1">
    <property type="nucleotide sequence ID" value="NZ_CCCS020000035.1"/>
</dbReference>
<evidence type="ECO:0000313" key="5">
    <source>
        <dbReference type="Proteomes" id="UP000193925"/>
    </source>
</evidence>
<evidence type="ECO:0000313" key="4">
    <source>
        <dbReference type="Proteomes" id="UP000093129"/>
    </source>
</evidence>
<evidence type="ECO:0000313" key="2">
    <source>
        <dbReference type="EMBL" id="OCB03581.1"/>
    </source>
</evidence>
<dbReference type="EMBL" id="MASQ01000059">
    <property type="protein sequence ID" value="OCB03581.1"/>
    <property type="molecule type" value="Genomic_DNA"/>
</dbReference>
<dbReference type="EMBL" id="CCCS020000035">
    <property type="protein sequence ID" value="CDQ10237.1"/>
    <property type="molecule type" value="Genomic_DNA"/>
</dbReference>
<proteinExistence type="predicted"/>
<protein>
    <submittedName>
        <fullName evidence="1">Uncharacterized protein</fullName>
    </submittedName>
</protein>
<organism evidence="1">
    <name type="scientific">Acidithiobacillus ferrivorans</name>
    <dbReference type="NCBI Taxonomy" id="160808"/>
    <lineage>
        <taxon>Bacteria</taxon>
        <taxon>Pseudomonadati</taxon>
        <taxon>Pseudomonadota</taxon>
        <taxon>Acidithiobacillia</taxon>
        <taxon>Acidithiobacillales</taxon>
        <taxon>Acidithiobacillaceae</taxon>
        <taxon>Acidithiobacillus</taxon>
    </lineage>
</organism>